<dbReference type="GO" id="GO:0016052">
    <property type="term" value="P:carbohydrate catabolic process"/>
    <property type="evidence" value="ECO:0007669"/>
    <property type="project" value="TreeGrafter"/>
</dbReference>
<name>A0AA48HX34_9FIRM</name>
<dbReference type="InterPro" id="IPR017853">
    <property type="entry name" value="GH"/>
</dbReference>
<dbReference type="GO" id="GO:0016998">
    <property type="term" value="P:cell wall macromolecule catabolic process"/>
    <property type="evidence" value="ECO:0007669"/>
    <property type="project" value="InterPro"/>
</dbReference>
<reference evidence="2" key="1">
    <citation type="journal article" date="2023" name="ISME J.">
        <title>Emergence of putative energy parasites within Clostridia revealed by genome analysis of a novel endosymbiotic clade.</title>
        <authorList>
            <person name="Takahashi K."/>
            <person name="Kuwahara H."/>
            <person name="Horikawa Y."/>
            <person name="Izawa K."/>
            <person name="Kato D."/>
            <person name="Inagaki T."/>
            <person name="Yuki M."/>
            <person name="Ohkuma M."/>
            <person name="Hongoh Y."/>
        </authorList>
    </citation>
    <scope>NUCLEOTIDE SEQUENCE</scope>
    <source>
        <strain evidence="2">RsTa-C01</strain>
    </source>
</reference>
<proteinExistence type="inferred from homology"/>
<dbReference type="PROSITE" id="PS51904">
    <property type="entry name" value="GLYCOSYL_HYDROL_F25_2"/>
    <property type="match status" value="1"/>
</dbReference>
<sequence length="278" mass="31485">MTKKYLELVGISKGIDVSKWQGDINWEKVKKDGIEFAMIKESHGKKSTANIDAKFKENVAGAKNNGIYVGTYHYSYADNENDAVLEAQFCLENIAGLQLEYPVVFDIEDKEQHKLSTDQRTDICFAFCKEIEKAGYYAMVYSNVDWFTNYLNKDYISKNFDIWLAQWNVSKPAFDCGIWQNSDIGVVSGISTNVDLDVSYKDYPQIIKNKGLNGFSKSISNLKIGDKVKVKNAIQYDGKPFTVYFPDYEIIEIKNDRVVIGKDGVVTSAVDINNLTKS</sequence>
<dbReference type="Pfam" id="PF01183">
    <property type="entry name" value="Glyco_hydro_25"/>
    <property type="match status" value="1"/>
</dbReference>
<gene>
    <name evidence="2" type="ORF">RsTaC01_0956</name>
</gene>
<evidence type="ECO:0000313" key="2">
    <source>
        <dbReference type="EMBL" id="BED93016.1"/>
    </source>
</evidence>
<dbReference type="CDD" id="cd06414">
    <property type="entry name" value="GH25_LytC-like"/>
    <property type="match status" value="1"/>
</dbReference>
<dbReference type="Proteomes" id="UP001335720">
    <property type="component" value="Chromosome"/>
</dbReference>
<comment type="similarity">
    <text evidence="1">Belongs to the glycosyl hydrolase 25 family.</text>
</comment>
<dbReference type="Gene3D" id="3.20.20.80">
    <property type="entry name" value="Glycosidases"/>
    <property type="match status" value="1"/>
</dbReference>
<dbReference type="PANTHER" id="PTHR34135:SF2">
    <property type="entry name" value="LYSOZYME"/>
    <property type="match status" value="1"/>
</dbReference>
<dbReference type="GO" id="GO:0009253">
    <property type="term" value="P:peptidoglycan catabolic process"/>
    <property type="evidence" value="ECO:0007669"/>
    <property type="project" value="InterPro"/>
</dbReference>
<dbReference type="KEGG" id="ptrh:RsTaC01_0956"/>
<dbReference type="AlphaFoldDB" id="A0AA48HX34"/>
<dbReference type="SUPFAM" id="SSF51445">
    <property type="entry name" value="(Trans)glycosidases"/>
    <property type="match status" value="1"/>
</dbReference>
<evidence type="ECO:0000256" key="1">
    <source>
        <dbReference type="ARBA" id="ARBA00010646"/>
    </source>
</evidence>
<keyword evidence="2" id="KW-0378">Hydrolase</keyword>
<dbReference type="InterPro" id="IPR002053">
    <property type="entry name" value="Glyco_hydro_25"/>
</dbReference>
<dbReference type="EMBL" id="AP027925">
    <property type="protein sequence ID" value="BED93016.1"/>
    <property type="molecule type" value="Genomic_DNA"/>
</dbReference>
<dbReference type="GO" id="GO:0003796">
    <property type="term" value="F:lysozyme activity"/>
    <property type="evidence" value="ECO:0007669"/>
    <property type="project" value="InterPro"/>
</dbReference>
<dbReference type="PANTHER" id="PTHR34135">
    <property type="entry name" value="LYSOZYME"/>
    <property type="match status" value="1"/>
</dbReference>
<protein>
    <submittedName>
        <fullName evidence="2">Glycosyl hydrolase family 25</fullName>
    </submittedName>
</protein>
<accession>A0AA48HX34</accession>
<organism evidence="2">
    <name type="scientific">Candidatus Paraimprobicoccus trichonymphae</name>
    <dbReference type="NCBI Taxonomy" id="3033793"/>
    <lineage>
        <taxon>Bacteria</taxon>
        <taxon>Bacillati</taxon>
        <taxon>Bacillota</taxon>
        <taxon>Clostridia</taxon>
        <taxon>Candidatus Paraimprobicoccus</taxon>
    </lineage>
</organism>